<organism evidence="3 4">
    <name type="scientific">Mycolicibacterium celeriflavum</name>
    <name type="common">Mycobacterium celeriflavum</name>
    <dbReference type="NCBI Taxonomy" id="1249101"/>
    <lineage>
        <taxon>Bacteria</taxon>
        <taxon>Bacillati</taxon>
        <taxon>Actinomycetota</taxon>
        <taxon>Actinomycetes</taxon>
        <taxon>Mycobacteriales</taxon>
        <taxon>Mycobacteriaceae</taxon>
        <taxon>Mycolicibacterium</taxon>
    </lineage>
</organism>
<feature type="region of interest" description="Disordered" evidence="1">
    <location>
        <begin position="447"/>
        <end position="513"/>
    </location>
</feature>
<keyword evidence="4" id="KW-1185">Reference proteome</keyword>
<dbReference type="EMBL" id="AP022591">
    <property type="protein sequence ID" value="BBY43619.1"/>
    <property type="molecule type" value="Genomic_DNA"/>
</dbReference>
<dbReference type="KEGG" id="mcee:MCEL_19140"/>
<gene>
    <name evidence="3" type="ORF">MCEL_19140</name>
</gene>
<feature type="domain" description="Transposase InsH N-terminal" evidence="2">
    <location>
        <begin position="21"/>
        <end position="82"/>
    </location>
</feature>
<dbReference type="InterPro" id="IPR008490">
    <property type="entry name" value="Transposase_InsH_N"/>
</dbReference>
<name>A0A7I7RI95_MYCCF</name>
<reference evidence="3 4" key="1">
    <citation type="journal article" date="2019" name="Emerg. Microbes Infect.">
        <title>Comprehensive subspecies identification of 175 nontuberculous mycobacteria species based on 7547 genomic profiles.</title>
        <authorList>
            <person name="Matsumoto Y."/>
            <person name="Kinjo T."/>
            <person name="Motooka D."/>
            <person name="Nabeya D."/>
            <person name="Jung N."/>
            <person name="Uechi K."/>
            <person name="Horii T."/>
            <person name="Iida T."/>
            <person name="Fujita J."/>
            <person name="Nakamura S."/>
        </authorList>
    </citation>
    <scope>NUCLEOTIDE SEQUENCE [LARGE SCALE GENOMIC DNA]</scope>
    <source>
        <strain evidence="3 4">JCM 18439</strain>
    </source>
</reference>
<evidence type="ECO:0000259" key="2">
    <source>
        <dbReference type="Pfam" id="PF05598"/>
    </source>
</evidence>
<accession>A0A7I7RI95</accession>
<dbReference type="Pfam" id="PF05598">
    <property type="entry name" value="DUF772"/>
    <property type="match status" value="1"/>
</dbReference>
<dbReference type="Proteomes" id="UP000466431">
    <property type="component" value="Chromosome"/>
</dbReference>
<dbReference type="PANTHER" id="PTHR33408">
    <property type="entry name" value="TRANSPOSASE"/>
    <property type="match status" value="1"/>
</dbReference>
<evidence type="ECO:0000313" key="4">
    <source>
        <dbReference type="Proteomes" id="UP000466431"/>
    </source>
</evidence>
<protein>
    <recommendedName>
        <fullName evidence="2">Transposase InsH N-terminal domain-containing protein</fullName>
    </recommendedName>
</protein>
<proteinExistence type="predicted"/>
<dbReference type="AlphaFoldDB" id="A0A7I7RI95"/>
<evidence type="ECO:0000256" key="1">
    <source>
        <dbReference type="SAM" id="MobiDB-lite"/>
    </source>
</evidence>
<sequence length="537" mass="58039">MWFILDAVEQLDTSAFHAGRRTGGVGRAGYDPKMLVALLIYAYASGQRSSRRIERLCADHVAYRVLCAQDAPDHTTIARFRAEHDDAFTDLFAQVLRLCAQAQMVRIESIAIDGTKIAANASKSANRSRQWVREQSRRIAEAAVSDAAAVDAAEDAAEAAAGVPAAGPPAEMKTPAGRVAAIKKAMEEIRRQDACDAEADAADQDRQEQYLQRVESGETVVGAPPAGTDQVRLWRARIAREQHRLASVINVRGTVQARARRDIGKNLRKAQAGLRRAQQDQAAGVVDRRGAVARIRDRDQARRGPTGGPVVNLTDPEARLMVEGSGGGSVQGYNSQIVSSDDHLVIGVHVSQDANDLHCWTPALAAATAQMDALGKTIGLALADNGYFTEANLTSPGPERLIAPAAAESSTGTLKTNPARALHRRICHRLMRCVTFCAIPIRHSDTNAGQRPWNPLSDTSKTASDYAATPDADSQQSPPNFTWPPQPSTSPDSTTPPDNPPIAAGRQLVTRPFTITRHLYRQFPTATHRRCGSTNRQ</sequence>
<evidence type="ECO:0000313" key="3">
    <source>
        <dbReference type="EMBL" id="BBY43619.1"/>
    </source>
</evidence>